<dbReference type="AlphaFoldDB" id="A0A9Q0YUN3"/>
<reference evidence="1" key="2">
    <citation type="journal article" date="2023" name="Int. J. Mol. Sci.">
        <title>De Novo Assembly and Annotation of 11 Diverse Shrub Willow (Salix) Genomes Reveals Novel Gene Organization in Sex-Linked Regions.</title>
        <authorList>
            <person name="Hyden B."/>
            <person name="Feng K."/>
            <person name="Yates T.B."/>
            <person name="Jawdy S."/>
            <person name="Cereghino C."/>
            <person name="Smart L.B."/>
            <person name="Muchero W."/>
        </authorList>
    </citation>
    <scope>NUCLEOTIDE SEQUENCE</scope>
    <source>
        <tissue evidence="1">Shoot tip</tissue>
    </source>
</reference>
<dbReference type="EMBL" id="JAPFFM010000015">
    <property type="protein sequence ID" value="KAJ6710669.1"/>
    <property type="molecule type" value="Genomic_DNA"/>
</dbReference>
<organism evidence="1 2">
    <name type="scientific">Salix koriyanagi</name>
    <dbReference type="NCBI Taxonomy" id="2511006"/>
    <lineage>
        <taxon>Eukaryota</taxon>
        <taxon>Viridiplantae</taxon>
        <taxon>Streptophyta</taxon>
        <taxon>Embryophyta</taxon>
        <taxon>Tracheophyta</taxon>
        <taxon>Spermatophyta</taxon>
        <taxon>Magnoliopsida</taxon>
        <taxon>eudicotyledons</taxon>
        <taxon>Gunneridae</taxon>
        <taxon>Pentapetalae</taxon>
        <taxon>rosids</taxon>
        <taxon>fabids</taxon>
        <taxon>Malpighiales</taxon>
        <taxon>Salicaceae</taxon>
        <taxon>Saliceae</taxon>
        <taxon>Salix</taxon>
    </lineage>
</organism>
<keyword evidence="2" id="KW-1185">Reference proteome</keyword>
<evidence type="ECO:0000313" key="1">
    <source>
        <dbReference type="EMBL" id="KAJ6710669.1"/>
    </source>
</evidence>
<evidence type="ECO:0000313" key="2">
    <source>
        <dbReference type="Proteomes" id="UP001151752"/>
    </source>
</evidence>
<protein>
    <submittedName>
        <fullName evidence="1">Uncharacterized protein</fullName>
    </submittedName>
</protein>
<reference evidence="1" key="1">
    <citation type="submission" date="2022-11" db="EMBL/GenBank/DDBJ databases">
        <authorList>
            <person name="Hyden B.L."/>
            <person name="Feng K."/>
            <person name="Yates T."/>
            <person name="Jawdy S."/>
            <person name="Smart L.B."/>
            <person name="Muchero W."/>
        </authorList>
    </citation>
    <scope>NUCLEOTIDE SEQUENCE</scope>
    <source>
        <tissue evidence="1">Shoot tip</tissue>
    </source>
</reference>
<name>A0A9Q0YUN3_9ROSI</name>
<dbReference type="Proteomes" id="UP001151752">
    <property type="component" value="Chromosome 2"/>
</dbReference>
<accession>A0A9Q0YUN3</accession>
<sequence>MTGLMTCLPNLGEASAKLGGKNMAQRHILRGLISGITKHVALVTSTNLLWALGKVTVDTLSNIRTLLLNVNQYFALVSIKTNIIGNKSNVTACVTNNLFIVYLSFGGDLSKDHDHVCLCTCLTSNLAVWVLLKAGIEHRIRDLIT</sequence>
<comment type="caution">
    <text evidence="1">The sequence shown here is derived from an EMBL/GenBank/DDBJ whole genome shotgun (WGS) entry which is preliminary data.</text>
</comment>
<gene>
    <name evidence="1" type="ORF">OIU74_011521</name>
</gene>
<proteinExistence type="predicted"/>